<dbReference type="Proteomes" id="UP000182248">
    <property type="component" value="Unassembled WGS sequence"/>
</dbReference>
<evidence type="ECO:0000259" key="2">
    <source>
        <dbReference type="Pfam" id="PF14289"/>
    </source>
</evidence>
<organism evidence="3 4">
    <name type="scientific">Sinomicrobium oceani</name>
    <dbReference type="NCBI Taxonomy" id="1150368"/>
    <lineage>
        <taxon>Bacteria</taxon>
        <taxon>Pseudomonadati</taxon>
        <taxon>Bacteroidota</taxon>
        <taxon>Flavobacteriia</taxon>
        <taxon>Flavobacteriales</taxon>
        <taxon>Flavobacteriaceae</taxon>
        <taxon>Sinomicrobium</taxon>
    </lineage>
</organism>
<feature type="domain" description="DUF4369" evidence="2">
    <location>
        <begin position="27"/>
        <end position="126"/>
    </location>
</feature>
<dbReference type="AlphaFoldDB" id="A0A1K1LVK3"/>
<proteinExistence type="predicted"/>
<dbReference type="STRING" id="1150368.SAMN02927921_00281"/>
<feature type="coiled-coil region" evidence="1">
    <location>
        <begin position="119"/>
        <end position="146"/>
    </location>
</feature>
<dbReference type="InterPro" id="IPR025380">
    <property type="entry name" value="DUF4369"/>
</dbReference>
<evidence type="ECO:0000313" key="4">
    <source>
        <dbReference type="Proteomes" id="UP000182248"/>
    </source>
</evidence>
<dbReference type="Pfam" id="PF14289">
    <property type="entry name" value="DUF4369"/>
    <property type="match status" value="1"/>
</dbReference>
<evidence type="ECO:0000256" key="1">
    <source>
        <dbReference type="SAM" id="Coils"/>
    </source>
</evidence>
<evidence type="ECO:0000313" key="3">
    <source>
        <dbReference type="EMBL" id="SFW14895.1"/>
    </source>
</evidence>
<dbReference type="PROSITE" id="PS51257">
    <property type="entry name" value="PROKAR_LIPOPROTEIN"/>
    <property type="match status" value="1"/>
</dbReference>
<dbReference type="OrthoDB" id="1143206at2"/>
<accession>A0A1K1LVK3</accession>
<reference evidence="3 4" key="1">
    <citation type="submission" date="2016-11" db="EMBL/GenBank/DDBJ databases">
        <authorList>
            <person name="Jaros S."/>
            <person name="Januszkiewicz K."/>
            <person name="Wedrychowicz H."/>
        </authorList>
    </citation>
    <scope>NUCLEOTIDE SEQUENCE [LARGE SCALE GENOMIC DNA]</scope>
    <source>
        <strain evidence="3 4">CGMCC 1.12145</strain>
    </source>
</reference>
<protein>
    <recommendedName>
        <fullName evidence="2">DUF4369 domain-containing protein</fullName>
    </recommendedName>
</protein>
<keyword evidence="4" id="KW-1185">Reference proteome</keyword>
<sequence length="243" mass="27323">MISVNKTLAVAAGLLLLLSCNRNENVMHLTGQVKGLKKGKIYLQKVKDSTLVTLDSLVVDGNSNFDFTTEIEDPEIFYLSVNRHNSINQDTSLMFFGEKGDITINTSWDYFSAEARIEGSETQKKLEEYEKMMSRFREKNLELVAEQLRVGNDSVKRDSLAQLAGKNMTRSYLYTLNFALGNKDSYVAPYVALADAANARLKYLDTINNSLTPEVAASKYGKALDEYVRQIRELEKTDTTGTK</sequence>
<dbReference type="RefSeq" id="WP_072315505.1">
    <property type="nucleotide sequence ID" value="NZ_FPJE01000001.1"/>
</dbReference>
<gene>
    <name evidence="3" type="ORF">SAMN02927921_00281</name>
</gene>
<keyword evidence="1" id="KW-0175">Coiled coil</keyword>
<name>A0A1K1LVK3_9FLAO</name>
<dbReference type="EMBL" id="FPJE01000001">
    <property type="protein sequence ID" value="SFW14895.1"/>
    <property type="molecule type" value="Genomic_DNA"/>
</dbReference>